<feature type="domain" description="GtrA/DPMS transmembrane" evidence="7">
    <location>
        <begin position="13"/>
        <end position="126"/>
    </location>
</feature>
<feature type="transmembrane region" description="Helical" evidence="6">
    <location>
        <begin position="12"/>
        <end position="36"/>
    </location>
</feature>
<keyword evidence="5 6" id="KW-0472">Membrane</keyword>
<accession>A0ABX7Y4A3</accession>
<name>A0ABX7Y4A3_9ACTN</name>
<protein>
    <submittedName>
        <fullName evidence="8">GtrA family protein</fullName>
    </submittedName>
</protein>
<proteinExistence type="inferred from homology"/>
<evidence type="ECO:0000313" key="9">
    <source>
        <dbReference type="Proteomes" id="UP000678513"/>
    </source>
</evidence>
<feature type="transmembrane region" description="Helical" evidence="6">
    <location>
        <begin position="74"/>
        <end position="94"/>
    </location>
</feature>
<gene>
    <name evidence="8" type="ORF">J5A65_14115</name>
</gene>
<organism evidence="8 9">
    <name type="scientific">Arachnia rubra</name>
    <dbReference type="NCBI Taxonomy" id="1547448"/>
    <lineage>
        <taxon>Bacteria</taxon>
        <taxon>Bacillati</taxon>
        <taxon>Actinomycetota</taxon>
        <taxon>Actinomycetes</taxon>
        <taxon>Propionibacteriales</taxon>
        <taxon>Propionibacteriaceae</taxon>
        <taxon>Arachnia</taxon>
    </lineage>
</organism>
<keyword evidence="4 6" id="KW-1133">Transmembrane helix</keyword>
<comment type="similarity">
    <text evidence="2">Belongs to the GtrA family.</text>
</comment>
<feature type="transmembrane region" description="Helical" evidence="6">
    <location>
        <begin position="42"/>
        <end position="62"/>
    </location>
</feature>
<evidence type="ECO:0000256" key="2">
    <source>
        <dbReference type="ARBA" id="ARBA00009399"/>
    </source>
</evidence>
<dbReference type="PANTHER" id="PTHR38459:SF1">
    <property type="entry name" value="PROPHAGE BACTOPRENOL-LINKED GLUCOSE TRANSLOCASE HOMOLOG"/>
    <property type="match status" value="1"/>
</dbReference>
<evidence type="ECO:0000259" key="7">
    <source>
        <dbReference type="Pfam" id="PF04138"/>
    </source>
</evidence>
<dbReference type="EMBL" id="CP072384">
    <property type="protein sequence ID" value="QUC08020.1"/>
    <property type="molecule type" value="Genomic_DNA"/>
</dbReference>
<dbReference type="Proteomes" id="UP000678513">
    <property type="component" value="Chromosome"/>
</dbReference>
<dbReference type="PANTHER" id="PTHR38459">
    <property type="entry name" value="PROPHAGE BACTOPRENOL-LINKED GLUCOSE TRANSLOCASE HOMOLOG"/>
    <property type="match status" value="1"/>
</dbReference>
<evidence type="ECO:0000256" key="3">
    <source>
        <dbReference type="ARBA" id="ARBA00022692"/>
    </source>
</evidence>
<reference evidence="8 9" key="1">
    <citation type="submission" date="2021-03" db="EMBL/GenBank/DDBJ databases">
        <title>Human Oral Microbial Genomes.</title>
        <authorList>
            <person name="Johnston C.D."/>
            <person name="Chen T."/>
            <person name="Dewhirst F.E."/>
        </authorList>
    </citation>
    <scope>NUCLEOTIDE SEQUENCE [LARGE SCALE GENOMIC DNA]</scope>
    <source>
        <strain evidence="8 9">DSMZ 100122</strain>
    </source>
</reference>
<evidence type="ECO:0000256" key="6">
    <source>
        <dbReference type="SAM" id="Phobius"/>
    </source>
</evidence>
<comment type="subcellular location">
    <subcellularLocation>
        <location evidence="1">Membrane</location>
        <topology evidence="1">Multi-pass membrane protein</topology>
    </subcellularLocation>
</comment>
<evidence type="ECO:0000256" key="4">
    <source>
        <dbReference type="ARBA" id="ARBA00022989"/>
    </source>
</evidence>
<keyword evidence="3 6" id="KW-0812">Transmembrane</keyword>
<dbReference type="InterPro" id="IPR007267">
    <property type="entry name" value="GtrA_DPMS_TM"/>
</dbReference>
<feature type="transmembrane region" description="Helical" evidence="6">
    <location>
        <begin position="100"/>
        <end position="122"/>
    </location>
</feature>
<dbReference type="Pfam" id="PF04138">
    <property type="entry name" value="GtrA_DPMS_TM"/>
    <property type="match status" value="1"/>
</dbReference>
<evidence type="ECO:0000256" key="1">
    <source>
        <dbReference type="ARBA" id="ARBA00004141"/>
    </source>
</evidence>
<sequence>MAFSRIVKNSAVRYVLAGGLAFVFNVVLLNVFQVGLKWPTSVAAMLAFWGTFGFSYAMQRIFAFQSKSPVAGSLVRYSILVAFNSIVVSVVVTLCNEGLGIGLGTSQLIATVLTTAWNYFAYKHWVYAGTSRATAAGNGGQDAVPDGHAETKRS</sequence>
<evidence type="ECO:0000256" key="5">
    <source>
        <dbReference type="ARBA" id="ARBA00023136"/>
    </source>
</evidence>
<dbReference type="InterPro" id="IPR051401">
    <property type="entry name" value="GtrA_CellWall_Glycosyl"/>
</dbReference>
<keyword evidence="9" id="KW-1185">Reference proteome</keyword>
<dbReference type="RefSeq" id="WP_212323434.1">
    <property type="nucleotide sequence ID" value="NZ_AP024463.1"/>
</dbReference>
<evidence type="ECO:0000313" key="8">
    <source>
        <dbReference type="EMBL" id="QUC08020.1"/>
    </source>
</evidence>